<dbReference type="AlphaFoldDB" id="X1E0S4"/>
<gene>
    <name evidence="2" type="ORF">S01H4_60134</name>
</gene>
<keyword evidence="1" id="KW-1133">Transmembrane helix</keyword>
<dbReference type="Pfam" id="PF04307">
    <property type="entry name" value="YdjM"/>
    <property type="match status" value="1"/>
</dbReference>
<organism evidence="2">
    <name type="scientific">marine sediment metagenome</name>
    <dbReference type="NCBI Taxonomy" id="412755"/>
    <lineage>
        <taxon>unclassified sequences</taxon>
        <taxon>metagenomes</taxon>
        <taxon>ecological metagenomes</taxon>
    </lineage>
</organism>
<accession>X1E0S4</accession>
<evidence type="ECO:0000256" key="1">
    <source>
        <dbReference type="SAM" id="Phobius"/>
    </source>
</evidence>
<evidence type="ECO:0000313" key="2">
    <source>
        <dbReference type="EMBL" id="GAH13995.1"/>
    </source>
</evidence>
<evidence type="ECO:0008006" key="3">
    <source>
        <dbReference type="Google" id="ProtNLM"/>
    </source>
</evidence>
<keyword evidence="1" id="KW-0812">Transmembrane</keyword>
<dbReference type="EMBL" id="BART01035389">
    <property type="protein sequence ID" value="GAH13995.1"/>
    <property type="molecule type" value="Genomic_DNA"/>
</dbReference>
<protein>
    <recommendedName>
        <fullName evidence="3">Metal-dependent hydrolase</fullName>
    </recommendedName>
</protein>
<proteinExistence type="predicted"/>
<feature type="transmembrane region" description="Helical" evidence="1">
    <location>
        <begin position="57"/>
        <end position="76"/>
    </location>
</feature>
<reference evidence="2" key="1">
    <citation type="journal article" date="2014" name="Front. Microbiol.">
        <title>High frequency of phylogenetically diverse reductive dehalogenase-homologous genes in deep subseafloor sedimentary metagenomes.</title>
        <authorList>
            <person name="Kawai M."/>
            <person name="Futagami T."/>
            <person name="Toyoda A."/>
            <person name="Takaki Y."/>
            <person name="Nishi S."/>
            <person name="Hori S."/>
            <person name="Arai W."/>
            <person name="Tsubouchi T."/>
            <person name="Morono Y."/>
            <person name="Uchiyama I."/>
            <person name="Ito T."/>
            <person name="Fujiyama A."/>
            <person name="Inagaki F."/>
            <person name="Takami H."/>
        </authorList>
    </citation>
    <scope>NUCLEOTIDE SEQUENCE</scope>
    <source>
        <strain evidence="2">Expedition CK06-06</strain>
    </source>
</reference>
<name>X1E0S4_9ZZZZ</name>
<feature type="transmembrane region" description="Helical" evidence="1">
    <location>
        <begin position="25"/>
        <end position="45"/>
    </location>
</feature>
<comment type="caution">
    <text evidence="2">The sequence shown here is derived from an EMBL/GenBank/DDBJ whole genome shotgun (WGS) entry which is preliminary data.</text>
</comment>
<sequence length="77" mass="8683">MDLFTHLVVGALTYLLFMRDVTLDFLVIAVFFSVLPDLDVFLMPLKKIFKSNYFDHRGGSHSYIIGIIVASIFGGIL</sequence>
<feature type="non-terminal residue" evidence="2">
    <location>
        <position position="77"/>
    </location>
</feature>
<dbReference type="InterPro" id="IPR007404">
    <property type="entry name" value="YdjM-like"/>
</dbReference>
<keyword evidence="1" id="KW-0472">Membrane</keyword>